<dbReference type="GO" id="GO:0004386">
    <property type="term" value="F:helicase activity"/>
    <property type="evidence" value="ECO:0007669"/>
    <property type="project" value="UniProtKB-KW"/>
</dbReference>
<protein>
    <submittedName>
        <fullName evidence="1">Archaeal DNA helicase HerA or a related bacterial ATPase, containings HAS-barrel and ATPase domains</fullName>
    </submittedName>
</protein>
<dbReference type="Proteomes" id="UP000232003">
    <property type="component" value="Plasmid pNFSY08"/>
</dbReference>
<dbReference type="AlphaFoldDB" id="A0A2K8TB45"/>
<proteinExistence type="predicted"/>
<keyword evidence="1" id="KW-0347">Helicase</keyword>
<accession>A0A2K8TB45</accession>
<keyword evidence="1" id="KW-0067">ATP-binding</keyword>
<dbReference type="RefSeq" id="WP_157817035.1">
    <property type="nucleotide sequence ID" value="NZ_CAWNNC010000009.1"/>
</dbReference>
<keyword evidence="1" id="KW-0614">Plasmid</keyword>
<geneLocation type="plasmid" evidence="2">
    <name>pnfsy08</name>
</geneLocation>
<keyword evidence="2" id="KW-1185">Reference proteome</keyword>
<evidence type="ECO:0000313" key="2">
    <source>
        <dbReference type="Proteomes" id="UP000232003"/>
    </source>
</evidence>
<name>A0A2K8TB45_9NOSO</name>
<keyword evidence="1" id="KW-0378">Hydrolase</keyword>
<dbReference type="EMBL" id="CP024793">
    <property type="protein sequence ID" value="AUB44914.1"/>
    <property type="molecule type" value="Genomic_DNA"/>
</dbReference>
<sequence>MRGIISPIDSTRLWANELGRRPQFQEIKQKWHELTGQELNERGVTLLLENLGYPNNS</sequence>
<evidence type="ECO:0000313" key="1">
    <source>
        <dbReference type="EMBL" id="AUB44914.1"/>
    </source>
</evidence>
<gene>
    <name evidence="1" type="ORF">COO91_11167</name>
</gene>
<reference evidence="1 2" key="1">
    <citation type="submission" date="2017-11" db="EMBL/GenBank/DDBJ databases">
        <title>Complete genome of a free-living desiccation-tolerant cyanobacterium and its photosynthetic adaptation to extreme terrestrial habitat.</title>
        <authorList>
            <person name="Shang J."/>
        </authorList>
    </citation>
    <scope>NUCLEOTIDE SEQUENCE [LARGE SCALE GENOMIC DNA]</scope>
    <source>
        <strain evidence="1 2">CCNUN1</strain>
        <plasmid evidence="2">pnfsy08</plasmid>
    </source>
</reference>
<keyword evidence="1" id="KW-0547">Nucleotide-binding</keyword>
<dbReference type="KEGG" id="nfl:COO91_11167"/>
<organism evidence="1 2">
    <name type="scientific">Nostoc flagelliforme CCNUN1</name>
    <dbReference type="NCBI Taxonomy" id="2038116"/>
    <lineage>
        <taxon>Bacteria</taxon>
        <taxon>Bacillati</taxon>
        <taxon>Cyanobacteriota</taxon>
        <taxon>Cyanophyceae</taxon>
        <taxon>Nostocales</taxon>
        <taxon>Nostocaceae</taxon>
        <taxon>Nostoc</taxon>
    </lineage>
</organism>